<reference evidence="1 2" key="1">
    <citation type="submission" date="2018-03" db="EMBL/GenBank/DDBJ databases">
        <title>Rhodobacter veldkampii.</title>
        <authorList>
            <person name="Meyer T.E."/>
            <person name="Miller S."/>
            <person name="Lodha T."/>
            <person name="Gandham S."/>
            <person name="Chintalapati S."/>
            <person name="Chintalapati V.R."/>
        </authorList>
    </citation>
    <scope>NUCLEOTIDE SEQUENCE [LARGE SCALE GENOMIC DNA]</scope>
    <source>
        <strain evidence="1 2">DSM 11550</strain>
    </source>
</reference>
<organism evidence="1 2">
    <name type="scientific">Phaeovulum veldkampii DSM 11550</name>
    <dbReference type="NCBI Taxonomy" id="1185920"/>
    <lineage>
        <taxon>Bacteria</taxon>
        <taxon>Pseudomonadati</taxon>
        <taxon>Pseudomonadota</taxon>
        <taxon>Alphaproteobacteria</taxon>
        <taxon>Rhodobacterales</taxon>
        <taxon>Paracoccaceae</taxon>
        <taxon>Phaeovulum</taxon>
    </lineage>
</organism>
<protein>
    <submittedName>
        <fullName evidence="1">Uncharacterized protein</fullName>
    </submittedName>
</protein>
<dbReference type="OrthoDB" id="6116181at2"/>
<dbReference type="AlphaFoldDB" id="A0A2T4JFP5"/>
<keyword evidence="2" id="KW-1185">Reference proteome</keyword>
<dbReference type="RefSeq" id="WP_107325731.1">
    <property type="nucleotide sequence ID" value="NZ_NHSP01000060.1"/>
</dbReference>
<accession>A0A2T4JFP5</accession>
<comment type="caution">
    <text evidence="1">The sequence shown here is derived from an EMBL/GenBank/DDBJ whole genome shotgun (WGS) entry which is preliminary data.</text>
</comment>
<gene>
    <name evidence="1" type="ORF">C5F46_12780</name>
</gene>
<sequence length="216" mass="23807">MKLYFPGEKSRAICEDCGRLVTTTFGYHDVPFSDGKGLAKGILAATCDDCGAVVAVPAQSTPAIAKAREQAESPLEVVLPAPEMEVLDAAAFRIDPQATSRFRKAVFTYYIGLLDEEPGLVERLKLGLADWFERTTAIRQQARRNRISVPTRRLSMKIAPRTEARLERVMMKSGLNKTDIFRGIVMLTKHDVLDVEIIGKSRAGKDLKVLANTVNG</sequence>
<name>A0A2T4JFP5_9RHOB</name>
<evidence type="ECO:0000313" key="1">
    <source>
        <dbReference type="EMBL" id="PTE16739.1"/>
    </source>
</evidence>
<dbReference type="Proteomes" id="UP000241899">
    <property type="component" value="Unassembled WGS sequence"/>
</dbReference>
<evidence type="ECO:0000313" key="2">
    <source>
        <dbReference type="Proteomes" id="UP000241899"/>
    </source>
</evidence>
<dbReference type="EMBL" id="PZKF01000034">
    <property type="protein sequence ID" value="PTE16739.1"/>
    <property type="molecule type" value="Genomic_DNA"/>
</dbReference>
<proteinExistence type="predicted"/>